<gene>
    <name evidence="1" type="ORF">UA74_02085</name>
</gene>
<evidence type="ECO:0000313" key="2">
    <source>
        <dbReference type="Proteomes" id="UP000185511"/>
    </source>
</evidence>
<protein>
    <submittedName>
        <fullName evidence="1">Uncharacterized protein</fullName>
    </submittedName>
</protein>
<keyword evidence="2" id="KW-1185">Reference proteome</keyword>
<proteinExistence type="predicted"/>
<dbReference type="AlphaFoldDB" id="A0AAC9L8W3"/>
<organism evidence="1 2">
    <name type="scientific">Actinoalloteichus fjordicus</name>
    <dbReference type="NCBI Taxonomy" id="1612552"/>
    <lineage>
        <taxon>Bacteria</taxon>
        <taxon>Bacillati</taxon>
        <taxon>Actinomycetota</taxon>
        <taxon>Actinomycetes</taxon>
        <taxon>Pseudonocardiales</taxon>
        <taxon>Pseudonocardiaceae</taxon>
        <taxon>Actinoalloteichus</taxon>
    </lineage>
</organism>
<dbReference type="KEGG" id="acad:UA74_02085"/>
<dbReference type="Proteomes" id="UP000185511">
    <property type="component" value="Chromosome"/>
</dbReference>
<name>A0AAC9L8W3_9PSEU</name>
<dbReference type="EMBL" id="CP016076">
    <property type="protein sequence ID" value="APU12504.1"/>
    <property type="molecule type" value="Genomic_DNA"/>
</dbReference>
<accession>A0AAC9L8W3</accession>
<reference evidence="2" key="1">
    <citation type="submission" date="2016-06" db="EMBL/GenBank/DDBJ databases">
        <title>Complete genome sequence of Actinoalloteichus fjordicus DSM 46855 (=ADI127-17), type strain of the new species Actinoalloteichus fjordicus.</title>
        <authorList>
            <person name="Ruckert C."/>
            <person name="Nouioui I."/>
            <person name="Willmese J."/>
            <person name="van Wezel G."/>
            <person name="Klenk H.-P."/>
            <person name="Kalinowski J."/>
            <person name="Zotchev S.B."/>
        </authorList>
    </citation>
    <scope>NUCLEOTIDE SEQUENCE [LARGE SCALE GENOMIC DNA]</scope>
    <source>
        <strain evidence="2">ADI127-7</strain>
    </source>
</reference>
<sequence length="117" mass="13259">MTRSVDVGFLAGWQEDPFYYDWDDPEEYCHSIEEAAEELQLPADLVTEITAWDAEYQATYDPTGSRGLESGFPSPEAEEAWRERGKALAERIKRESPVVVSVDYRADGVIPPHTCVF</sequence>
<evidence type="ECO:0000313" key="1">
    <source>
        <dbReference type="EMBL" id="APU12504.1"/>
    </source>
</evidence>